<gene>
    <name evidence="2" type="ORF">FJM65_19345</name>
</gene>
<dbReference type="SUPFAM" id="SSF48317">
    <property type="entry name" value="Acid phosphatase/Vanadium-dependent haloperoxidase"/>
    <property type="match status" value="1"/>
</dbReference>
<keyword evidence="3" id="KW-1185">Reference proteome</keyword>
<evidence type="ECO:0000313" key="2">
    <source>
        <dbReference type="EMBL" id="TPE41555.1"/>
    </source>
</evidence>
<dbReference type="Pfam" id="PF01569">
    <property type="entry name" value="PAP2"/>
    <property type="match status" value="1"/>
</dbReference>
<reference evidence="2 3" key="1">
    <citation type="submission" date="2019-06" db="EMBL/GenBank/DDBJ databases">
        <title>A novel bacterium of genus Pontibacter, isolated from marine sediment.</title>
        <authorList>
            <person name="Huang H."/>
            <person name="Mo K."/>
            <person name="Hu Y."/>
        </authorList>
    </citation>
    <scope>NUCLEOTIDE SEQUENCE [LARGE SCALE GENOMIC DNA]</scope>
    <source>
        <strain evidence="2 3">HB172049</strain>
    </source>
</reference>
<dbReference type="Gene3D" id="1.20.144.10">
    <property type="entry name" value="Phosphatidic acid phosphatase type 2/haloperoxidase"/>
    <property type="match status" value="1"/>
</dbReference>
<dbReference type="OrthoDB" id="9773582at2"/>
<dbReference type="PANTHER" id="PTHR14969">
    <property type="entry name" value="SPHINGOSINE-1-PHOSPHATE PHOSPHOHYDROLASE"/>
    <property type="match status" value="1"/>
</dbReference>
<evidence type="ECO:0000313" key="3">
    <source>
        <dbReference type="Proteomes" id="UP000316727"/>
    </source>
</evidence>
<dbReference type="EMBL" id="VFRQ01000015">
    <property type="protein sequence ID" value="TPE41555.1"/>
    <property type="molecule type" value="Genomic_DNA"/>
</dbReference>
<dbReference type="AlphaFoldDB" id="A0A501VYZ0"/>
<dbReference type="Proteomes" id="UP000316727">
    <property type="component" value="Unassembled WGS sequence"/>
</dbReference>
<protein>
    <submittedName>
        <fullName evidence="2">Phosphatase PAP2 family protein</fullName>
    </submittedName>
</protein>
<dbReference type="InterPro" id="IPR000326">
    <property type="entry name" value="PAP2/HPO"/>
</dbReference>
<dbReference type="SMART" id="SM00014">
    <property type="entry name" value="acidPPc"/>
    <property type="match status" value="1"/>
</dbReference>
<accession>A0A501VYZ0</accession>
<name>A0A501VYZ0_9BACT</name>
<comment type="caution">
    <text evidence="2">The sequence shown here is derived from an EMBL/GenBank/DDBJ whole genome shotgun (WGS) entry which is preliminary data.</text>
</comment>
<organism evidence="2 3">
    <name type="scientific">Pontibacter mangrovi</name>
    <dbReference type="NCBI Taxonomy" id="2589816"/>
    <lineage>
        <taxon>Bacteria</taxon>
        <taxon>Pseudomonadati</taxon>
        <taxon>Bacteroidota</taxon>
        <taxon>Cytophagia</taxon>
        <taxon>Cytophagales</taxon>
        <taxon>Hymenobacteraceae</taxon>
        <taxon>Pontibacter</taxon>
    </lineage>
</organism>
<dbReference type="PANTHER" id="PTHR14969:SF13">
    <property type="entry name" value="AT30094P"/>
    <property type="match status" value="1"/>
</dbReference>
<dbReference type="InterPro" id="IPR036938">
    <property type="entry name" value="PAP2/HPO_sf"/>
</dbReference>
<feature type="domain" description="Phosphatidic acid phosphatase type 2/haloperoxidase" evidence="1">
    <location>
        <begin position="138"/>
        <end position="255"/>
    </location>
</feature>
<sequence length="293" mass="31898">MSAYLATPKYLMRGAWLSFLILLLSPRTPLQGQGTMVVPHTGYQAQYTLPDTVITEDSHQTTYLRNTLYVAGTAALWTAAFVLTDEPLQQYAQRHQDKVSSSLAQVVEPLGRQRYWVPAAGAVFVGGLLAKDQKLRKVALVSFGSVVVNATLTSALKNAIGRYRPSETSENEVFDATFNPFSHSPHSSLPSSHTSTAFAVATSVATVYADHKFIPPIAYGVATLVGLSRIHDNAHWGSDVLAGAAVGYLSSKGVSYLYDWADHRLRVRKQRLQVQVVPQLGYNLTGIGATVTF</sequence>
<proteinExistence type="predicted"/>
<evidence type="ECO:0000259" key="1">
    <source>
        <dbReference type="SMART" id="SM00014"/>
    </source>
</evidence>